<dbReference type="AlphaFoldDB" id="A0AAD2CZZ8"/>
<reference evidence="1" key="1">
    <citation type="submission" date="2023-07" db="EMBL/GenBank/DDBJ databases">
        <authorList>
            <consortium name="AG Swart"/>
            <person name="Singh M."/>
            <person name="Singh A."/>
            <person name="Seah K."/>
            <person name="Emmerich C."/>
        </authorList>
    </citation>
    <scope>NUCLEOTIDE SEQUENCE</scope>
    <source>
        <strain evidence="1">DP1</strain>
    </source>
</reference>
<evidence type="ECO:0000313" key="1">
    <source>
        <dbReference type="EMBL" id="CAI2375919.1"/>
    </source>
</evidence>
<sequence length="219" mass="25251">MEASKGPDLGLCRDLCTLIQRNEVAVFRRHVLEVKICVERMEEREKGFVKCVFEKEKRELMKVVKLCGLLKGLVEVIGVKNLGNKKEEASIEPFLADDFYTLLKAKDDEIVDDELEDTEYLYDGHTLETLSILEQNFDEESHWHLPEDILKTLNARRLSEDTTRYLSEVKLESCKYNPFEESKILEESKALNSNKQSQLNHYAVPCKGQSPKIALMIVP</sequence>
<accession>A0AAD2CZZ8</accession>
<dbReference type="Proteomes" id="UP001295684">
    <property type="component" value="Unassembled WGS sequence"/>
</dbReference>
<proteinExistence type="predicted"/>
<organism evidence="1 2">
    <name type="scientific">Euplotes crassus</name>
    <dbReference type="NCBI Taxonomy" id="5936"/>
    <lineage>
        <taxon>Eukaryota</taxon>
        <taxon>Sar</taxon>
        <taxon>Alveolata</taxon>
        <taxon>Ciliophora</taxon>
        <taxon>Intramacronucleata</taxon>
        <taxon>Spirotrichea</taxon>
        <taxon>Hypotrichia</taxon>
        <taxon>Euplotida</taxon>
        <taxon>Euplotidae</taxon>
        <taxon>Moneuplotes</taxon>
    </lineage>
</organism>
<protein>
    <submittedName>
        <fullName evidence="1">Uncharacterized protein</fullName>
    </submittedName>
</protein>
<name>A0AAD2CZZ8_EUPCR</name>
<evidence type="ECO:0000313" key="2">
    <source>
        <dbReference type="Proteomes" id="UP001295684"/>
    </source>
</evidence>
<comment type="caution">
    <text evidence="1">The sequence shown here is derived from an EMBL/GenBank/DDBJ whole genome shotgun (WGS) entry which is preliminary data.</text>
</comment>
<gene>
    <name evidence="1" type="ORF">ECRASSUSDP1_LOCUS17285</name>
</gene>
<dbReference type="EMBL" id="CAMPGE010017434">
    <property type="protein sequence ID" value="CAI2375919.1"/>
    <property type="molecule type" value="Genomic_DNA"/>
</dbReference>
<keyword evidence="2" id="KW-1185">Reference proteome</keyword>